<name>A0A9P3CP34_9PEZI</name>
<feature type="domain" description="Major facilitator superfamily (MFS) profile" evidence="8">
    <location>
        <begin position="77"/>
        <end position="490"/>
    </location>
</feature>
<dbReference type="GO" id="GO:0016020">
    <property type="term" value="C:membrane"/>
    <property type="evidence" value="ECO:0007669"/>
    <property type="project" value="UniProtKB-SubCell"/>
</dbReference>
<feature type="transmembrane region" description="Helical" evidence="7">
    <location>
        <begin position="433"/>
        <end position="454"/>
    </location>
</feature>
<organism evidence="9 10">
    <name type="scientific">Cercospora kikuchii</name>
    <dbReference type="NCBI Taxonomy" id="84275"/>
    <lineage>
        <taxon>Eukaryota</taxon>
        <taxon>Fungi</taxon>
        <taxon>Dikarya</taxon>
        <taxon>Ascomycota</taxon>
        <taxon>Pezizomycotina</taxon>
        <taxon>Dothideomycetes</taxon>
        <taxon>Dothideomycetidae</taxon>
        <taxon>Mycosphaerellales</taxon>
        <taxon>Mycosphaerellaceae</taxon>
        <taxon>Cercospora</taxon>
    </lineage>
</organism>
<keyword evidence="10" id="KW-1185">Reference proteome</keyword>
<evidence type="ECO:0000313" key="9">
    <source>
        <dbReference type="EMBL" id="GIZ44030.1"/>
    </source>
</evidence>
<dbReference type="Proteomes" id="UP000825890">
    <property type="component" value="Unassembled WGS sequence"/>
</dbReference>
<dbReference type="PANTHER" id="PTHR43791:SF43">
    <property type="entry name" value="MAJOR FACILITATOR SUPERFAMILY (MFS) PROFILE DOMAIN-CONTAINING PROTEIN"/>
    <property type="match status" value="1"/>
</dbReference>
<feature type="transmembrane region" description="Helical" evidence="7">
    <location>
        <begin position="117"/>
        <end position="137"/>
    </location>
</feature>
<reference evidence="9 10" key="1">
    <citation type="submission" date="2021-01" db="EMBL/GenBank/DDBJ databases">
        <title>Cercospora kikuchii MAFF 305040 whole genome shotgun sequence.</title>
        <authorList>
            <person name="Kashiwa T."/>
            <person name="Suzuki T."/>
        </authorList>
    </citation>
    <scope>NUCLEOTIDE SEQUENCE [LARGE SCALE GENOMIC DNA]</scope>
    <source>
        <strain evidence="9 10">MAFF 305040</strain>
    </source>
</reference>
<dbReference type="AlphaFoldDB" id="A0A9P3CP34"/>
<feature type="transmembrane region" description="Helical" evidence="7">
    <location>
        <begin position="144"/>
        <end position="162"/>
    </location>
</feature>
<protein>
    <recommendedName>
        <fullName evidence="8">Major facilitator superfamily (MFS) profile domain-containing protein</fullName>
    </recommendedName>
</protein>
<evidence type="ECO:0000256" key="6">
    <source>
        <dbReference type="SAM" id="MobiDB-lite"/>
    </source>
</evidence>
<dbReference type="OrthoDB" id="3639251at2759"/>
<dbReference type="GO" id="GO:0022857">
    <property type="term" value="F:transmembrane transporter activity"/>
    <property type="evidence" value="ECO:0007669"/>
    <property type="project" value="InterPro"/>
</dbReference>
<gene>
    <name evidence="9" type="ORF">CKM354_000723900</name>
</gene>
<feature type="transmembrane region" description="Helical" evidence="7">
    <location>
        <begin position="466"/>
        <end position="486"/>
    </location>
</feature>
<feature type="region of interest" description="Disordered" evidence="6">
    <location>
        <begin position="1"/>
        <end position="21"/>
    </location>
</feature>
<feature type="transmembrane region" description="Helical" evidence="7">
    <location>
        <begin position="174"/>
        <end position="194"/>
    </location>
</feature>
<feature type="transmembrane region" description="Helical" evidence="7">
    <location>
        <begin position="309"/>
        <end position="333"/>
    </location>
</feature>
<dbReference type="InterPro" id="IPR011701">
    <property type="entry name" value="MFS"/>
</dbReference>
<feature type="transmembrane region" description="Helical" evidence="7">
    <location>
        <begin position="345"/>
        <end position="364"/>
    </location>
</feature>
<evidence type="ECO:0000256" key="1">
    <source>
        <dbReference type="ARBA" id="ARBA00004141"/>
    </source>
</evidence>
<evidence type="ECO:0000256" key="5">
    <source>
        <dbReference type="ARBA" id="ARBA00023136"/>
    </source>
</evidence>
<keyword evidence="2" id="KW-0813">Transport</keyword>
<dbReference type="SUPFAM" id="SSF103473">
    <property type="entry name" value="MFS general substrate transporter"/>
    <property type="match status" value="1"/>
</dbReference>
<sequence length="493" mass="55881">MDEEAPRNQAGRTSMNNATVDHAYDDNPKHAVAIEVNHVSVQKSASPLWRRILSFIWDSADGDEEYRRYVRRLDLGLFPIVCLGYFIKYLDQTNYSNAFVSGMKEDLHLYGNERNWLNTWFALGIIIGSVPAQMFQLRFVRPSILIPSCEVAWSALVIGMGFAKNIETMYALRFFTGLFESCAFPGYVAILGSWYGPQELAKRTAILLEVESIASMFSGYLQAGLYNGMNGRHGLAGWRWLFVMDGVISIPIAVAGFILLPDKPHTTRAFYWSAEHIRYGIERVEKFGHQAPVKLTWREIKRILSTWQLWVFVWSYVMIAACHTATSYFNLWLKAEGYSVDKINYLPTGGNALAIVVTLAWGMLADRTGKFYWLIISLLGIMILSNILLSVWNIPKAALMFAYYISYAGSATTPVLIAWASKLNAGDPNLRQLLVAVANVFSYAWVLWVPLVLFPTYDAPRYKYGYQILILFGGLAIGFVTAHKYLHERKARV</sequence>
<dbReference type="Pfam" id="PF07690">
    <property type="entry name" value="MFS_1"/>
    <property type="match status" value="1"/>
</dbReference>
<dbReference type="Gene3D" id="1.20.1250.20">
    <property type="entry name" value="MFS general substrate transporter like domains"/>
    <property type="match status" value="2"/>
</dbReference>
<dbReference type="GeneID" id="68292814"/>
<dbReference type="EMBL" id="BOLY01000004">
    <property type="protein sequence ID" value="GIZ44030.1"/>
    <property type="molecule type" value="Genomic_DNA"/>
</dbReference>
<feature type="compositionally biased region" description="Polar residues" evidence="6">
    <location>
        <begin position="10"/>
        <end position="19"/>
    </location>
</feature>
<accession>A0A9P3CP34</accession>
<dbReference type="RefSeq" id="XP_044658517.1">
    <property type="nucleotide sequence ID" value="XM_044802582.1"/>
</dbReference>
<evidence type="ECO:0000313" key="10">
    <source>
        <dbReference type="Proteomes" id="UP000825890"/>
    </source>
</evidence>
<feature type="transmembrane region" description="Helical" evidence="7">
    <location>
        <begin position="238"/>
        <end position="260"/>
    </location>
</feature>
<evidence type="ECO:0000256" key="7">
    <source>
        <dbReference type="SAM" id="Phobius"/>
    </source>
</evidence>
<feature type="transmembrane region" description="Helical" evidence="7">
    <location>
        <begin position="401"/>
        <end position="421"/>
    </location>
</feature>
<evidence type="ECO:0000256" key="3">
    <source>
        <dbReference type="ARBA" id="ARBA00022692"/>
    </source>
</evidence>
<dbReference type="PROSITE" id="PS50850">
    <property type="entry name" value="MFS"/>
    <property type="match status" value="1"/>
</dbReference>
<comment type="subcellular location">
    <subcellularLocation>
        <location evidence="1">Membrane</location>
        <topology evidence="1">Multi-pass membrane protein</topology>
    </subcellularLocation>
</comment>
<evidence type="ECO:0000259" key="8">
    <source>
        <dbReference type="PROSITE" id="PS50850"/>
    </source>
</evidence>
<keyword evidence="5 7" id="KW-0472">Membrane</keyword>
<evidence type="ECO:0000256" key="2">
    <source>
        <dbReference type="ARBA" id="ARBA00022448"/>
    </source>
</evidence>
<dbReference type="InterPro" id="IPR036259">
    <property type="entry name" value="MFS_trans_sf"/>
</dbReference>
<comment type="caution">
    <text evidence="9">The sequence shown here is derived from an EMBL/GenBank/DDBJ whole genome shotgun (WGS) entry which is preliminary data.</text>
</comment>
<dbReference type="FunFam" id="1.20.1250.20:FF:001719">
    <property type="entry name" value="Uncharacterized protein"/>
    <property type="match status" value="1"/>
</dbReference>
<keyword evidence="4 7" id="KW-1133">Transmembrane helix</keyword>
<evidence type="ECO:0000256" key="4">
    <source>
        <dbReference type="ARBA" id="ARBA00022989"/>
    </source>
</evidence>
<dbReference type="PANTHER" id="PTHR43791">
    <property type="entry name" value="PERMEASE-RELATED"/>
    <property type="match status" value="1"/>
</dbReference>
<proteinExistence type="predicted"/>
<keyword evidence="3 7" id="KW-0812">Transmembrane</keyword>
<feature type="transmembrane region" description="Helical" evidence="7">
    <location>
        <begin position="371"/>
        <end position="395"/>
    </location>
</feature>
<dbReference type="InterPro" id="IPR020846">
    <property type="entry name" value="MFS_dom"/>
</dbReference>